<accession>A0A1Y1IDG1</accession>
<organism evidence="1 2">
    <name type="scientific">Klebsormidium nitens</name>
    <name type="common">Green alga</name>
    <name type="synonym">Ulothrix nitens</name>
    <dbReference type="NCBI Taxonomy" id="105231"/>
    <lineage>
        <taxon>Eukaryota</taxon>
        <taxon>Viridiplantae</taxon>
        <taxon>Streptophyta</taxon>
        <taxon>Klebsormidiophyceae</taxon>
        <taxon>Klebsormidiales</taxon>
        <taxon>Klebsormidiaceae</taxon>
        <taxon>Klebsormidium</taxon>
    </lineage>
</organism>
<evidence type="ECO:0000313" key="2">
    <source>
        <dbReference type="Proteomes" id="UP000054558"/>
    </source>
</evidence>
<reference evidence="1 2" key="1">
    <citation type="journal article" date="2014" name="Nat. Commun.">
        <title>Klebsormidium flaccidum genome reveals primary factors for plant terrestrial adaptation.</title>
        <authorList>
            <person name="Hori K."/>
            <person name="Maruyama F."/>
            <person name="Fujisawa T."/>
            <person name="Togashi T."/>
            <person name="Yamamoto N."/>
            <person name="Seo M."/>
            <person name="Sato S."/>
            <person name="Yamada T."/>
            <person name="Mori H."/>
            <person name="Tajima N."/>
            <person name="Moriyama T."/>
            <person name="Ikeuchi M."/>
            <person name="Watanabe M."/>
            <person name="Wada H."/>
            <person name="Kobayashi K."/>
            <person name="Saito M."/>
            <person name="Masuda T."/>
            <person name="Sasaki-Sekimoto Y."/>
            <person name="Mashiguchi K."/>
            <person name="Awai K."/>
            <person name="Shimojima M."/>
            <person name="Masuda S."/>
            <person name="Iwai M."/>
            <person name="Nobusawa T."/>
            <person name="Narise T."/>
            <person name="Kondo S."/>
            <person name="Saito H."/>
            <person name="Sato R."/>
            <person name="Murakawa M."/>
            <person name="Ihara Y."/>
            <person name="Oshima-Yamada Y."/>
            <person name="Ohtaka K."/>
            <person name="Satoh M."/>
            <person name="Sonobe K."/>
            <person name="Ishii M."/>
            <person name="Ohtani R."/>
            <person name="Kanamori-Sato M."/>
            <person name="Honoki R."/>
            <person name="Miyazaki D."/>
            <person name="Mochizuki H."/>
            <person name="Umetsu J."/>
            <person name="Higashi K."/>
            <person name="Shibata D."/>
            <person name="Kamiya Y."/>
            <person name="Sato N."/>
            <person name="Nakamura Y."/>
            <person name="Tabata S."/>
            <person name="Ida S."/>
            <person name="Kurokawa K."/>
            <person name="Ohta H."/>
        </authorList>
    </citation>
    <scope>NUCLEOTIDE SEQUENCE [LARGE SCALE GENOMIC DNA]</scope>
    <source>
        <strain evidence="1 2">NIES-2285</strain>
    </source>
</reference>
<dbReference type="EMBL" id="DF237422">
    <property type="protein sequence ID" value="GAQ88960.1"/>
    <property type="molecule type" value="Genomic_DNA"/>
</dbReference>
<protein>
    <submittedName>
        <fullName evidence="1">Uncharacterized protein</fullName>
    </submittedName>
</protein>
<keyword evidence="2" id="KW-1185">Reference proteome</keyword>
<name>A0A1Y1IDG1_KLENI</name>
<sequence length="500" mass="53765">MATPLKPWASPAALTTLSRRTDNPFLTGTHATNSIATFTAACTSGKLGPALVPNLSTTAAEHGGVMQGDHSLALKPGQRIRAIRFHHLESPLLSSDDTTDPPYPVRYCAVEIAGVHSNVKLAAQTGVRTSVTVVGADGSEQPVTTKPSQPMIVFAPLASAVELVDGPLQLQEFCTQHPARPALPVSQPQRPSSRLPHVYDSALADMHVVWLFNPPSQADVEETCRALEILGSIKAINTMAADSGKPYQELYFRSADSAHKGLAALDEVYDVCPAQYIASEKHPLQQRVNIPNGTVGPTGFKTVKELVTALTSAAFMQWSSLILDPITITAPENEASSFTLTIKGLPLFDRIGSLVILPPAAFHVEDTKQLEESLEEARKRYSIPIRAGAPENRAVEILNGRNRVHCYYVSGDQAVLLSIAQSPGLIVGTQICRAQLAFEYNTCQVKRNLTAPQKQAGLLSQWLAPAHIAQVDAHNSRKRPAPSAPVVTLAEEVGDSMQQD</sequence>
<evidence type="ECO:0000313" key="1">
    <source>
        <dbReference type="EMBL" id="GAQ88960.1"/>
    </source>
</evidence>
<gene>
    <name evidence="1" type="ORF">KFL_004730080</name>
</gene>
<dbReference type="AlphaFoldDB" id="A0A1Y1IDG1"/>
<dbReference type="Proteomes" id="UP000054558">
    <property type="component" value="Unassembled WGS sequence"/>
</dbReference>
<proteinExistence type="predicted"/>